<dbReference type="InterPro" id="IPR001680">
    <property type="entry name" value="WD40_rpt"/>
</dbReference>
<dbReference type="Proteomes" id="UP000275846">
    <property type="component" value="Unassembled WGS sequence"/>
</dbReference>
<reference evidence="4 5" key="1">
    <citation type="submission" date="2018-11" db="EMBL/GenBank/DDBJ databases">
        <authorList>
            <consortium name="Pathogen Informatics"/>
        </authorList>
    </citation>
    <scope>NUCLEOTIDE SEQUENCE [LARGE SCALE GENOMIC DNA]</scope>
    <source>
        <strain evidence="4 5">NST_G2</strain>
    </source>
</reference>
<evidence type="ECO:0000259" key="3">
    <source>
        <dbReference type="Pfam" id="PF25171"/>
    </source>
</evidence>
<evidence type="ECO:0000259" key="2">
    <source>
        <dbReference type="Pfam" id="PF04192"/>
    </source>
</evidence>
<dbReference type="SMART" id="SM00320">
    <property type="entry name" value="WD40"/>
    <property type="match status" value="7"/>
</dbReference>
<feature type="domain" description="WDR36/Utp21 N-terminal" evidence="3">
    <location>
        <begin position="114"/>
        <end position="306"/>
    </location>
</feature>
<proteinExistence type="predicted"/>
<feature type="domain" description="WDR36/Utp21 C-terminal" evidence="2">
    <location>
        <begin position="748"/>
        <end position="990"/>
    </location>
</feature>
<dbReference type="PANTHER" id="PTHR22840:SF12">
    <property type="entry name" value="WD REPEAT-CONTAINING PROTEIN 36"/>
    <property type="match status" value="1"/>
</dbReference>
<dbReference type="PANTHER" id="PTHR22840">
    <property type="entry name" value="WD REPEAT-CONTAINING PROTEIN 36"/>
    <property type="match status" value="1"/>
</dbReference>
<dbReference type="EMBL" id="UYSU01033609">
    <property type="protein sequence ID" value="VDL92642.1"/>
    <property type="molecule type" value="Genomic_DNA"/>
</dbReference>
<dbReference type="GO" id="GO:0006364">
    <property type="term" value="P:rRNA processing"/>
    <property type="evidence" value="ECO:0007669"/>
    <property type="project" value="InterPro"/>
</dbReference>
<dbReference type="Pfam" id="PF25168">
    <property type="entry name" value="Beta-prop_WDR36-Utp21_2nd"/>
    <property type="match status" value="1"/>
</dbReference>
<feature type="region of interest" description="Disordered" evidence="1">
    <location>
        <begin position="717"/>
        <end position="741"/>
    </location>
</feature>
<feature type="region of interest" description="Disordered" evidence="1">
    <location>
        <begin position="687"/>
        <end position="706"/>
    </location>
</feature>
<dbReference type="Pfam" id="PF04192">
    <property type="entry name" value="Utp21"/>
    <property type="match status" value="1"/>
</dbReference>
<dbReference type="InterPro" id="IPR059157">
    <property type="entry name" value="WDR36-Utp21_N"/>
</dbReference>
<accession>A0A3P7C2U9</accession>
<gene>
    <name evidence="4" type="ORF">SSLN_LOCUS6257</name>
</gene>
<dbReference type="InterPro" id="IPR036322">
    <property type="entry name" value="WD40_repeat_dom_sf"/>
</dbReference>
<evidence type="ECO:0000256" key="1">
    <source>
        <dbReference type="SAM" id="MobiDB-lite"/>
    </source>
</evidence>
<dbReference type="SUPFAM" id="SSF50978">
    <property type="entry name" value="WD40 repeat-like"/>
    <property type="match status" value="1"/>
</dbReference>
<organism evidence="4 5">
    <name type="scientific">Schistocephalus solidus</name>
    <name type="common">Tapeworm</name>
    <dbReference type="NCBI Taxonomy" id="70667"/>
    <lineage>
        <taxon>Eukaryota</taxon>
        <taxon>Metazoa</taxon>
        <taxon>Spiralia</taxon>
        <taxon>Lophotrochozoa</taxon>
        <taxon>Platyhelminthes</taxon>
        <taxon>Cestoda</taxon>
        <taxon>Eucestoda</taxon>
        <taxon>Diphyllobothriidea</taxon>
        <taxon>Diphyllobothriidae</taxon>
        <taxon>Schistocephalus</taxon>
    </lineage>
</organism>
<dbReference type="OrthoDB" id="10250769at2759"/>
<dbReference type="Gene3D" id="2.130.10.10">
    <property type="entry name" value="YVTN repeat-like/Quinoprotein amine dehydrogenase"/>
    <property type="match status" value="2"/>
</dbReference>
<keyword evidence="5" id="KW-1185">Reference proteome</keyword>
<name>A0A3P7C2U9_SCHSO</name>
<dbReference type="InterPro" id="IPR015943">
    <property type="entry name" value="WD40/YVTN_repeat-like_dom_sf"/>
</dbReference>
<dbReference type="Pfam" id="PF25171">
    <property type="entry name" value="Beta-prop_WDR36-Utp21_1st"/>
    <property type="match status" value="1"/>
</dbReference>
<dbReference type="SUPFAM" id="SSF101908">
    <property type="entry name" value="Putative isomerase YbhE"/>
    <property type="match status" value="1"/>
</dbReference>
<sequence>MPNLRLVGISDCLPSDIRAFTSNRFLIYAAAGTTVYAFRGLRHVLYRLEAHSSPIVDILAFSDAFLVSYDESGTLIVWNLKTRTQIRREEFPTDTFVVSAMLHPSSSPQIRREEFPIDTFVVSAMLHPSSYKNKLLFGSLQGPLRLWNVVTGKPIYWFKGFDAAVSCLTQSPAKDVCAIGLNDGRIILHNLRYDVSLLYVAQDGGPVTSIEFRSATAGLPSSESLAAAGIQPMVDAEADIFLLAGTAAGSLVSWKLESDGTCRAVNQTEELHLARVVSLFCIPTGGAAGAVVSSGADNSLKVSYFDRPDGGLRMAHVRSGHFLPPNQIAFWTGGSAGGNLLVSAGSDSQLRIFSTFNDRFDKNLGRAYAPGVPSKKKAKTAARSAWLLPGAKAISLCPSRAYDWDSLAVVHNGRREVTTWNFVKATRGKHFLDPAKFHGLGGEALRLHKHTIATALCITHCGNFVVVGYSSGDIIKFNIQSGLEYGAFGDPTGEGICLFMDTHESTIVGVHVNNVNRLLVSVGETGVKFWNFFACKPLGEKMNFLDSAPIRLSKFHADSDVLGLALSSGEIVLVNVLNRQLFRRFPNAASQPCVDLTMSSDGTLLVSAHRGDALIKLWDVVDCKLLDCFRVKKAVTSIAFSPSDDLLATTHVGCLGVYLWDNRATYQRLQLTPLPFDYVPPTEEEATALPTRSLSSVRQLPGDGEEADEDVINLVDFSSDEERQEENEQMDISGEQKVEARSSYLSPDQLQDKLATLSGLPASFFKAFLQLDAIKKRNAEALAVPDETKLELPFFLPVIETTTGMAWIDEADDEEVTELANASNALETARSASKRTKRRKKMSVDEIFESHLDSVLADLPSPGENLTDQICDETMARLKALNPSSLDMEIRLLAPAPDELAAAASAIDFVDKEGPLKRLCSFLALLVNRFKRNLDVDFATACLEGVLRRHGEVIARPSHFLSTTKSPDFDETVVLETMSNQQQTGTENLAFALVEEALKAKRSSQTMLFSQITRSIALVDFIRNASCTLQIKELANRLVDLPVAVDDAYVENHRSELRRPDPITSTTTTSTATTAAVTTTTTNDGASVLSYPHCGRTFASRIGLAFPEKQIEVSTNVANYSSAWELVNIGFSGVVVFDKERHSWVPTRAAQAMIVKFISISRWAKIYPRCSAGVHK</sequence>
<evidence type="ECO:0000313" key="4">
    <source>
        <dbReference type="EMBL" id="VDL92642.1"/>
    </source>
</evidence>
<protein>
    <submittedName>
        <fullName evidence="4">Uncharacterized protein</fullName>
    </submittedName>
</protein>
<dbReference type="GO" id="GO:0034388">
    <property type="term" value="C:Pwp2p-containing subcomplex of 90S preribosome"/>
    <property type="evidence" value="ECO:0007669"/>
    <property type="project" value="TreeGrafter"/>
</dbReference>
<dbReference type="STRING" id="70667.A0A3P7C2U9"/>
<dbReference type="AlphaFoldDB" id="A0A3P7C2U9"/>
<feature type="compositionally biased region" description="Acidic residues" evidence="1">
    <location>
        <begin position="718"/>
        <end position="729"/>
    </location>
</feature>
<evidence type="ECO:0000313" key="5">
    <source>
        <dbReference type="Proteomes" id="UP000275846"/>
    </source>
</evidence>
<dbReference type="GO" id="GO:0032040">
    <property type="term" value="C:small-subunit processome"/>
    <property type="evidence" value="ECO:0007669"/>
    <property type="project" value="InterPro"/>
</dbReference>
<dbReference type="InterPro" id="IPR007319">
    <property type="entry name" value="WDR36/Utp21_C"/>
</dbReference>